<sequence length="90" mass="10560">MKFQLIILVCVLQAAVNLAQMMPDHVPEVMSKRFYSWEEGKRSGDDYERTAPHEGVKRNLPVVPAKRLLFPAQFYQYGNDWDNQINHLRL</sequence>
<proteinExistence type="predicted"/>
<name>A0AC34RIJ9_9BILA</name>
<dbReference type="Proteomes" id="UP000887576">
    <property type="component" value="Unplaced"/>
</dbReference>
<organism evidence="1 2">
    <name type="scientific">Panagrolaimus sp. JU765</name>
    <dbReference type="NCBI Taxonomy" id="591449"/>
    <lineage>
        <taxon>Eukaryota</taxon>
        <taxon>Metazoa</taxon>
        <taxon>Ecdysozoa</taxon>
        <taxon>Nematoda</taxon>
        <taxon>Chromadorea</taxon>
        <taxon>Rhabditida</taxon>
        <taxon>Tylenchina</taxon>
        <taxon>Panagrolaimomorpha</taxon>
        <taxon>Panagrolaimoidea</taxon>
        <taxon>Panagrolaimidae</taxon>
        <taxon>Panagrolaimus</taxon>
    </lineage>
</organism>
<accession>A0AC34RIJ9</accession>
<dbReference type="WBParaSite" id="JU765_v2.g7203.t1">
    <property type="protein sequence ID" value="JU765_v2.g7203.t1"/>
    <property type="gene ID" value="JU765_v2.g7203"/>
</dbReference>
<protein>
    <submittedName>
        <fullName evidence="2">Uncharacterized protein</fullName>
    </submittedName>
</protein>
<evidence type="ECO:0000313" key="1">
    <source>
        <dbReference type="Proteomes" id="UP000887576"/>
    </source>
</evidence>
<evidence type="ECO:0000313" key="2">
    <source>
        <dbReference type="WBParaSite" id="JU765_v2.g7203.t1"/>
    </source>
</evidence>
<reference evidence="2" key="1">
    <citation type="submission" date="2022-11" db="UniProtKB">
        <authorList>
            <consortium name="WormBaseParasite"/>
        </authorList>
    </citation>
    <scope>IDENTIFICATION</scope>
</reference>